<dbReference type="InterPro" id="IPR052165">
    <property type="entry name" value="Membrane_assoc_protease"/>
</dbReference>
<dbReference type="EMBL" id="FQXG01000007">
    <property type="protein sequence ID" value="SHI09769.1"/>
    <property type="molecule type" value="Genomic_DNA"/>
</dbReference>
<sequence>MLASLSPWHWLILALVLMAFEALGTGGFLLGIAIAAAALAALTPFVELGWASQLALFALGSLLFTVIYWKGFRRFNEQTNRPDLNNRAAQLVGRSFTLEQDLAAGDGHLMVGDTRWRVRSEQPLSQGTLVVVSGYDAMVLLIEPKPQPPA</sequence>
<name>A0A1M5YCY3_9GAMM</name>
<dbReference type="GO" id="GO:0005886">
    <property type="term" value="C:plasma membrane"/>
    <property type="evidence" value="ECO:0007669"/>
    <property type="project" value="TreeGrafter"/>
</dbReference>
<dbReference type="InterPro" id="IPR012340">
    <property type="entry name" value="NA-bd_OB-fold"/>
</dbReference>
<keyword evidence="2 5" id="KW-0812">Transmembrane</keyword>
<dbReference type="RefSeq" id="WP_067663863.1">
    <property type="nucleotide sequence ID" value="NZ_FQXG01000007.1"/>
</dbReference>
<dbReference type="PANTHER" id="PTHR33507">
    <property type="entry name" value="INNER MEMBRANE PROTEIN YBBJ"/>
    <property type="match status" value="1"/>
</dbReference>
<proteinExistence type="predicted"/>
<evidence type="ECO:0000313" key="8">
    <source>
        <dbReference type="Proteomes" id="UP000184268"/>
    </source>
</evidence>
<dbReference type="Pfam" id="PF01957">
    <property type="entry name" value="NfeD"/>
    <property type="match status" value="1"/>
</dbReference>
<dbReference type="PANTHER" id="PTHR33507:SF3">
    <property type="entry name" value="INNER MEMBRANE PROTEIN YBBJ"/>
    <property type="match status" value="1"/>
</dbReference>
<accession>A0A1M5YCY3</accession>
<evidence type="ECO:0000259" key="6">
    <source>
        <dbReference type="Pfam" id="PF01957"/>
    </source>
</evidence>
<evidence type="ECO:0000256" key="1">
    <source>
        <dbReference type="ARBA" id="ARBA00004141"/>
    </source>
</evidence>
<gene>
    <name evidence="7" type="ORF">SAMN02745129_4084</name>
</gene>
<evidence type="ECO:0000256" key="3">
    <source>
        <dbReference type="ARBA" id="ARBA00022989"/>
    </source>
</evidence>
<dbReference type="OrthoDB" id="9810336at2"/>
<organism evidence="7 8">
    <name type="scientific">Ferrimonas marina</name>
    <dbReference type="NCBI Taxonomy" id="299255"/>
    <lineage>
        <taxon>Bacteria</taxon>
        <taxon>Pseudomonadati</taxon>
        <taxon>Pseudomonadota</taxon>
        <taxon>Gammaproteobacteria</taxon>
        <taxon>Alteromonadales</taxon>
        <taxon>Ferrimonadaceae</taxon>
        <taxon>Ferrimonas</taxon>
    </lineage>
</organism>
<dbReference type="Proteomes" id="UP000184268">
    <property type="component" value="Unassembled WGS sequence"/>
</dbReference>
<keyword evidence="3 5" id="KW-1133">Transmembrane helix</keyword>
<dbReference type="InterPro" id="IPR002810">
    <property type="entry name" value="NfeD-like_C"/>
</dbReference>
<evidence type="ECO:0000256" key="4">
    <source>
        <dbReference type="ARBA" id="ARBA00023136"/>
    </source>
</evidence>
<dbReference type="STRING" id="299255.SAMN02745129_4084"/>
<protein>
    <recommendedName>
        <fullName evidence="6">NfeD-like C-terminal domain-containing protein</fullName>
    </recommendedName>
</protein>
<feature type="transmembrane region" description="Helical" evidence="5">
    <location>
        <begin position="48"/>
        <end position="69"/>
    </location>
</feature>
<feature type="domain" description="NfeD-like C-terminal" evidence="6">
    <location>
        <begin position="89"/>
        <end position="144"/>
    </location>
</feature>
<comment type="subcellular location">
    <subcellularLocation>
        <location evidence="1">Membrane</location>
        <topology evidence="1">Multi-pass membrane protein</topology>
    </subcellularLocation>
</comment>
<keyword evidence="8" id="KW-1185">Reference proteome</keyword>
<dbReference type="Gene3D" id="2.40.50.140">
    <property type="entry name" value="Nucleic acid-binding proteins"/>
    <property type="match status" value="1"/>
</dbReference>
<dbReference type="AlphaFoldDB" id="A0A1M5YCY3"/>
<evidence type="ECO:0000256" key="2">
    <source>
        <dbReference type="ARBA" id="ARBA00022692"/>
    </source>
</evidence>
<keyword evidence="4 5" id="KW-0472">Membrane</keyword>
<reference evidence="8" key="1">
    <citation type="submission" date="2016-11" db="EMBL/GenBank/DDBJ databases">
        <authorList>
            <person name="Varghese N."/>
            <person name="Submissions S."/>
        </authorList>
    </citation>
    <scope>NUCLEOTIDE SEQUENCE [LARGE SCALE GENOMIC DNA]</scope>
    <source>
        <strain evidence="8">DSM 16917</strain>
    </source>
</reference>
<evidence type="ECO:0000313" key="7">
    <source>
        <dbReference type="EMBL" id="SHI09769.1"/>
    </source>
</evidence>
<evidence type="ECO:0000256" key="5">
    <source>
        <dbReference type="SAM" id="Phobius"/>
    </source>
</evidence>
<feature type="transmembrane region" description="Helical" evidence="5">
    <location>
        <begin position="12"/>
        <end position="42"/>
    </location>
</feature>